<evidence type="ECO:0000313" key="5">
    <source>
        <dbReference type="EMBL" id="QSI76705.1"/>
    </source>
</evidence>
<dbReference type="SUPFAM" id="SSF55729">
    <property type="entry name" value="Acyl-CoA N-acyltransferases (Nat)"/>
    <property type="match status" value="1"/>
</dbReference>
<protein>
    <submittedName>
        <fullName evidence="5">GNAT family N-acetyltransferase</fullName>
    </submittedName>
</protein>
<dbReference type="Proteomes" id="UP000663570">
    <property type="component" value="Chromosome"/>
</dbReference>
<dbReference type="PANTHER" id="PTHR43792">
    <property type="entry name" value="GNAT FAMILY, PUTATIVE (AFU_ORTHOLOGUE AFUA_3G00765)-RELATED-RELATED"/>
    <property type="match status" value="1"/>
</dbReference>
<dbReference type="InterPro" id="IPR051531">
    <property type="entry name" value="N-acetyltransferase"/>
</dbReference>
<accession>A0ABX7M8C4</accession>
<proteinExistence type="inferred from homology"/>
<dbReference type="Pfam" id="PF13302">
    <property type="entry name" value="Acetyltransf_3"/>
    <property type="match status" value="1"/>
</dbReference>
<dbReference type="InterPro" id="IPR000182">
    <property type="entry name" value="GNAT_dom"/>
</dbReference>
<keyword evidence="1" id="KW-0808">Transferase</keyword>
<organism evidence="5 6">
    <name type="scientific">Niveibacterium microcysteis</name>
    <dbReference type="NCBI Taxonomy" id="2811415"/>
    <lineage>
        <taxon>Bacteria</taxon>
        <taxon>Pseudomonadati</taxon>
        <taxon>Pseudomonadota</taxon>
        <taxon>Betaproteobacteria</taxon>
        <taxon>Rhodocyclales</taxon>
        <taxon>Rhodocyclaceae</taxon>
        <taxon>Niveibacterium</taxon>
    </lineage>
</organism>
<evidence type="ECO:0000259" key="4">
    <source>
        <dbReference type="PROSITE" id="PS51186"/>
    </source>
</evidence>
<evidence type="ECO:0000256" key="1">
    <source>
        <dbReference type="ARBA" id="ARBA00022679"/>
    </source>
</evidence>
<keyword evidence="2" id="KW-0012">Acyltransferase</keyword>
<reference evidence="5 6" key="1">
    <citation type="submission" date="2021-02" db="EMBL/GenBank/DDBJ databases">
        <title>Niveibacterium changnyeongensis HC41.</title>
        <authorList>
            <person name="Kang M."/>
        </authorList>
    </citation>
    <scope>NUCLEOTIDE SEQUENCE [LARGE SCALE GENOMIC DNA]</scope>
    <source>
        <strain evidence="5 6">HC41</strain>
    </source>
</reference>
<feature type="domain" description="N-acetyltransferase" evidence="4">
    <location>
        <begin position="19"/>
        <end position="181"/>
    </location>
</feature>
<sequence>MAEMTCPDSDMPLAHNRWISLRPPLPDDLPALLLALKHSRRLHHPWVRVDTSETALTRWVARSADADFQSFVAFDRTTGAPAAVFNLSQIFYGPFCNAYLGYYALAPYLGHGWTRAALPLLLKCAFGALKLHRIEANIQPGNLASIALVEGGGFRREGFSPRYLKIGGRWRDHLRYAITAEDWRGQRAGPRAPTPLTAA</sequence>
<comment type="similarity">
    <text evidence="3">Belongs to the acetyltransferase family. RimJ subfamily.</text>
</comment>
<dbReference type="RefSeq" id="WP_206254336.1">
    <property type="nucleotide sequence ID" value="NZ_CP071060.1"/>
</dbReference>
<evidence type="ECO:0000256" key="3">
    <source>
        <dbReference type="ARBA" id="ARBA00038502"/>
    </source>
</evidence>
<dbReference type="PANTHER" id="PTHR43792:SF8">
    <property type="entry name" value="[RIBOSOMAL PROTEIN US5]-ALANINE N-ACETYLTRANSFERASE"/>
    <property type="match status" value="1"/>
</dbReference>
<gene>
    <name evidence="5" type="ORF">JY500_19950</name>
</gene>
<dbReference type="EMBL" id="CP071060">
    <property type="protein sequence ID" value="QSI76705.1"/>
    <property type="molecule type" value="Genomic_DNA"/>
</dbReference>
<evidence type="ECO:0000256" key="2">
    <source>
        <dbReference type="ARBA" id="ARBA00023315"/>
    </source>
</evidence>
<dbReference type="Gene3D" id="3.40.630.30">
    <property type="match status" value="1"/>
</dbReference>
<evidence type="ECO:0000313" key="6">
    <source>
        <dbReference type="Proteomes" id="UP000663570"/>
    </source>
</evidence>
<dbReference type="InterPro" id="IPR016181">
    <property type="entry name" value="Acyl_CoA_acyltransferase"/>
</dbReference>
<name>A0ABX7M8C4_9RHOO</name>
<dbReference type="PROSITE" id="PS51186">
    <property type="entry name" value="GNAT"/>
    <property type="match status" value="1"/>
</dbReference>
<keyword evidence="6" id="KW-1185">Reference proteome</keyword>